<keyword evidence="3" id="KW-0378">Hydrolase</keyword>
<proteinExistence type="inferred from homology"/>
<accession>A0AAE1HZ30</accession>
<evidence type="ECO:0000256" key="1">
    <source>
        <dbReference type="ARBA" id="ARBA00007664"/>
    </source>
</evidence>
<dbReference type="InterPro" id="IPR043504">
    <property type="entry name" value="Peptidase_S1_PA_chymotrypsin"/>
</dbReference>
<comment type="caution">
    <text evidence="8">The sequence shown here is derived from an EMBL/GenBank/DDBJ whole genome shotgun (WGS) entry which is preliminary data.</text>
</comment>
<name>A0AAE1HZ30_9NEOP</name>
<dbReference type="GO" id="GO:0004252">
    <property type="term" value="F:serine-type endopeptidase activity"/>
    <property type="evidence" value="ECO:0007669"/>
    <property type="project" value="InterPro"/>
</dbReference>
<protein>
    <submittedName>
        <fullName evidence="8">Trypsin, alkaline C</fullName>
    </submittedName>
</protein>
<evidence type="ECO:0000313" key="9">
    <source>
        <dbReference type="Proteomes" id="UP001219518"/>
    </source>
</evidence>
<dbReference type="PANTHER" id="PTHR24276:SF98">
    <property type="entry name" value="FI18310P1-RELATED"/>
    <property type="match status" value="1"/>
</dbReference>
<evidence type="ECO:0000256" key="5">
    <source>
        <dbReference type="ARBA" id="ARBA00023157"/>
    </source>
</evidence>
<keyword evidence="9" id="KW-1185">Reference proteome</keyword>
<dbReference type="InterPro" id="IPR009003">
    <property type="entry name" value="Peptidase_S1_PA"/>
</dbReference>
<sequence>MKRRRQREIAYRTSDDNIKQQNQKHGVQHHGYGPPGPASHSVTGPSHARYERGARMTTLPGAKVFGQTIFEEVKIINGSPVTIDKSPFLAAFEARDNLSAPFSQECGAVIVSSLHLITAAHCLVDYKTPNLMQIRVGTSTREQGGDVYSSNTGTYLDYDIGLIRLASPLKTTAKAQAAKLIPPNQELAQGVKVISVGWGVLKYDGKSPKQLRRGLFSVVPQPLCQQRIDKFINATVFPRFTCTETRSKANCFGDSGGPIYKSDKNDNSVVALG</sequence>
<evidence type="ECO:0000256" key="2">
    <source>
        <dbReference type="ARBA" id="ARBA00022670"/>
    </source>
</evidence>
<dbReference type="Pfam" id="PF00089">
    <property type="entry name" value="Trypsin"/>
    <property type="match status" value="1"/>
</dbReference>
<evidence type="ECO:0000259" key="7">
    <source>
        <dbReference type="PROSITE" id="PS50240"/>
    </source>
</evidence>
<evidence type="ECO:0000313" key="8">
    <source>
        <dbReference type="EMBL" id="KAK3929876.1"/>
    </source>
</evidence>
<feature type="domain" description="Peptidase S1" evidence="7">
    <location>
        <begin position="75"/>
        <end position="273"/>
    </location>
</feature>
<dbReference type="EMBL" id="JAHWGI010001406">
    <property type="protein sequence ID" value="KAK3929876.1"/>
    <property type="molecule type" value="Genomic_DNA"/>
</dbReference>
<evidence type="ECO:0000256" key="6">
    <source>
        <dbReference type="SAM" id="MobiDB-lite"/>
    </source>
</evidence>
<keyword evidence="5" id="KW-1015">Disulfide bond</keyword>
<dbReference type="Proteomes" id="UP001219518">
    <property type="component" value="Unassembled WGS sequence"/>
</dbReference>
<dbReference type="SUPFAM" id="SSF50494">
    <property type="entry name" value="Trypsin-like serine proteases"/>
    <property type="match status" value="1"/>
</dbReference>
<reference evidence="8" key="1">
    <citation type="submission" date="2021-07" db="EMBL/GenBank/DDBJ databases">
        <authorList>
            <person name="Catto M.A."/>
            <person name="Jacobson A."/>
            <person name="Kennedy G."/>
            <person name="Labadie P."/>
            <person name="Hunt B.G."/>
            <person name="Srinivasan R."/>
        </authorList>
    </citation>
    <scope>NUCLEOTIDE SEQUENCE</scope>
    <source>
        <strain evidence="8">PL_HMW_Pooled</strain>
        <tissue evidence="8">Head</tissue>
    </source>
</reference>
<feature type="compositionally biased region" description="Basic and acidic residues" evidence="6">
    <location>
        <begin position="7"/>
        <end position="18"/>
    </location>
</feature>
<reference evidence="8" key="2">
    <citation type="journal article" date="2023" name="BMC Genomics">
        <title>Pest status, molecular evolution, and epigenetic factors derived from the genome assembly of Frankliniella fusca, a thysanopteran phytovirus vector.</title>
        <authorList>
            <person name="Catto M.A."/>
            <person name="Labadie P.E."/>
            <person name="Jacobson A.L."/>
            <person name="Kennedy G.G."/>
            <person name="Srinivasan R."/>
            <person name="Hunt B.G."/>
        </authorList>
    </citation>
    <scope>NUCLEOTIDE SEQUENCE</scope>
    <source>
        <strain evidence="8">PL_HMW_Pooled</strain>
    </source>
</reference>
<dbReference type="PANTHER" id="PTHR24276">
    <property type="entry name" value="POLYSERASE-RELATED"/>
    <property type="match status" value="1"/>
</dbReference>
<feature type="region of interest" description="Disordered" evidence="6">
    <location>
        <begin position="1"/>
        <end position="47"/>
    </location>
</feature>
<gene>
    <name evidence="8" type="ORF">KUF71_020533</name>
</gene>
<dbReference type="PROSITE" id="PS50240">
    <property type="entry name" value="TRYPSIN_DOM"/>
    <property type="match status" value="1"/>
</dbReference>
<dbReference type="InterPro" id="IPR001314">
    <property type="entry name" value="Peptidase_S1A"/>
</dbReference>
<dbReference type="Gene3D" id="2.40.10.10">
    <property type="entry name" value="Trypsin-like serine proteases"/>
    <property type="match status" value="1"/>
</dbReference>
<keyword evidence="2" id="KW-0645">Protease</keyword>
<dbReference type="SMART" id="SM00020">
    <property type="entry name" value="Tryp_SPc"/>
    <property type="match status" value="1"/>
</dbReference>
<dbReference type="PROSITE" id="PS00134">
    <property type="entry name" value="TRYPSIN_HIS"/>
    <property type="match status" value="1"/>
</dbReference>
<organism evidence="8 9">
    <name type="scientific">Frankliniella fusca</name>
    <dbReference type="NCBI Taxonomy" id="407009"/>
    <lineage>
        <taxon>Eukaryota</taxon>
        <taxon>Metazoa</taxon>
        <taxon>Ecdysozoa</taxon>
        <taxon>Arthropoda</taxon>
        <taxon>Hexapoda</taxon>
        <taxon>Insecta</taxon>
        <taxon>Pterygota</taxon>
        <taxon>Neoptera</taxon>
        <taxon>Paraneoptera</taxon>
        <taxon>Thysanoptera</taxon>
        <taxon>Terebrantia</taxon>
        <taxon>Thripoidea</taxon>
        <taxon>Thripidae</taxon>
        <taxon>Frankliniella</taxon>
    </lineage>
</organism>
<dbReference type="PRINTS" id="PR00722">
    <property type="entry name" value="CHYMOTRYPSIN"/>
</dbReference>
<dbReference type="GO" id="GO:0006508">
    <property type="term" value="P:proteolysis"/>
    <property type="evidence" value="ECO:0007669"/>
    <property type="project" value="UniProtKB-KW"/>
</dbReference>
<evidence type="ECO:0000256" key="4">
    <source>
        <dbReference type="ARBA" id="ARBA00022825"/>
    </source>
</evidence>
<dbReference type="InterPro" id="IPR018114">
    <property type="entry name" value="TRYPSIN_HIS"/>
</dbReference>
<dbReference type="AlphaFoldDB" id="A0AAE1HZ30"/>
<dbReference type="InterPro" id="IPR050430">
    <property type="entry name" value="Peptidase_S1"/>
</dbReference>
<keyword evidence="4" id="KW-0720">Serine protease</keyword>
<evidence type="ECO:0000256" key="3">
    <source>
        <dbReference type="ARBA" id="ARBA00022801"/>
    </source>
</evidence>
<dbReference type="InterPro" id="IPR001254">
    <property type="entry name" value="Trypsin_dom"/>
</dbReference>
<comment type="similarity">
    <text evidence="1">Belongs to the peptidase S1 family.</text>
</comment>